<name>A0A7W5DSJ2_9PORP</name>
<evidence type="ECO:0000313" key="1">
    <source>
        <dbReference type="EMBL" id="MBB3187794.1"/>
    </source>
</evidence>
<accession>A0A7W5DSJ2</accession>
<evidence type="ECO:0000313" key="2">
    <source>
        <dbReference type="Proteomes" id="UP000544222"/>
    </source>
</evidence>
<sequence length="39" mass="4619">MNMFVEKKSQTFTGIINDIRQISVYVRDQKIFQRLKGAD</sequence>
<keyword evidence="2" id="KW-1185">Reference proteome</keyword>
<dbReference type="Proteomes" id="UP000544222">
    <property type="component" value="Unassembled WGS sequence"/>
</dbReference>
<reference evidence="1 2" key="1">
    <citation type="submission" date="2020-08" db="EMBL/GenBank/DDBJ databases">
        <title>Genomic Encyclopedia of Type Strains, Phase IV (KMG-IV): sequencing the most valuable type-strain genomes for metagenomic binning, comparative biology and taxonomic classification.</title>
        <authorList>
            <person name="Goeker M."/>
        </authorList>
    </citation>
    <scope>NUCLEOTIDE SEQUENCE [LARGE SCALE GENOMIC DNA]</scope>
    <source>
        <strain evidence="1 2">DSM 27471</strain>
    </source>
</reference>
<dbReference type="AlphaFoldDB" id="A0A7W5DSJ2"/>
<protein>
    <submittedName>
        <fullName evidence="1">Uncharacterized protein</fullName>
    </submittedName>
</protein>
<dbReference type="EMBL" id="JACHYB010000002">
    <property type="protein sequence ID" value="MBB3187794.1"/>
    <property type="molecule type" value="Genomic_DNA"/>
</dbReference>
<organism evidence="1 2">
    <name type="scientific">Microbacter margulisiae</name>
    <dbReference type="NCBI Taxonomy" id="1350067"/>
    <lineage>
        <taxon>Bacteria</taxon>
        <taxon>Pseudomonadati</taxon>
        <taxon>Bacteroidota</taxon>
        <taxon>Bacteroidia</taxon>
        <taxon>Bacteroidales</taxon>
        <taxon>Porphyromonadaceae</taxon>
        <taxon>Microbacter</taxon>
    </lineage>
</organism>
<comment type="caution">
    <text evidence="1">The sequence shown here is derived from an EMBL/GenBank/DDBJ whole genome shotgun (WGS) entry which is preliminary data.</text>
</comment>
<gene>
    <name evidence="1" type="ORF">FHX64_001992</name>
</gene>
<proteinExistence type="predicted"/>